<evidence type="ECO:0000256" key="1">
    <source>
        <dbReference type="ARBA" id="ARBA00022741"/>
    </source>
</evidence>
<dbReference type="GO" id="GO:0016020">
    <property type="term" value="C:membrane"/>
    <property type="evidence" value="ECO:0007669"/>
    <property type="project" value="InterPro"/>
</dbReference>
<keyword evidence="2" id="KW-0342">GTP-binding</keyword>
<dbReference type="EMBL" id="CATOUU010000762">
    <property type="protein sequence ID" value="CAI9946480.1"/>
    <property type="molecule type" value="Genomic_DNA"/>
</dbReference>
<dbReference type="PANTHER" id="PTHR24070">
    <property type="entry name" value="RAS, DI-RAS, AND RHEB FAMILY MEMBERS OF SMALL GTPASE SUPERFAMILY"/>
    <property type="match status" value="1"/>
</dbReference>
<dbReference type="EMBL" id="CAXDID020000089">
    <property type="protein sequence ID" value="CAL6021722.1"/>
    <property type="molecule type" value="Genomic_DNA"/>
</dbReference>
<dbReference type="GO" id="GO:0003924">
    <property type="term" value="F:GTPase activity"/>
    <property type="evidence" value="ECO:0007669"/>
    <property type="project" value="InterPro"/>
</dbReference>
<evidence type="ECO:0000313" key="3">
    <source>
        <dbReference type="EMBL" id="CAI9946480.1"/>
    </source>
</evidence>
<dbReference type="AlphaFoldDB" id="A0AA86U7U9"/>
<keyword evidence="1" id="KW-0547">Nucleotide-binding</keyword>
<dbReference type="Proteomes" id="UP001642409">
    <property type="component" value="Unassembled WGS sequence"/>
</dbReference>
<dbReference type="GO" id="GO:0005525">
    <property type="term" value="F:GTP binding"/>
    <property type="evidence" value="ECO:0007669"/>
    <property type="project" value="UniProtKB-KW"/>
</dbReference>
<dbReference type="Pfam" id="PF00071">
    <property type="entry name" value="Ras"/>
    <property type="match status" value="1"/>
</dbReference>
<sequence length="184" mass="21295">MGICYSNYKINFQQQIPIYITKRNGLVFTGQHRSGQTAICNQIINGTFYSKHNEEIICNKTLINEHVINIVDIAGFKKISIIEESIQYFQQCKYAIIVFSMNQNYWQEQIDNRIKFITRIDNEIEIILIANKIDLFSGDLTEFELYSKESGYPLIYCSAKTGEGIDKIKIKCGLINNEILENSQ</sequence>
<evidence type="ECO:0000256" key="2">
    <source>
        <dbReference type="ARBA" id="ARBA00023134"/>
    </source>
</evidence>
<dbReference type="InterPro" id="IPR020849">
    <property type="entry name" value="Small_GTPase_Ras-type"/>
</dbReference>
<proteinExistence type="predicted"/>
<dbReference type="GO" id="GO:0007165">
    <property type="term" value="P:signal transduction"/>
    <property type="evidence" value="ECO:0007669"/>
    <property type="project" value="InterPro"/>
</dbReference>
<reference evidence="3" key="1">
    <citation type="submission" date="2023-06" db="EMBL/GenBank/DDBJ databases">
        <authorList>
            <person name="Kurt Z."/>
        </authorList>
    </citation>
    <scope>NUCLEOTIDE SEQUENCE</scope>
</reference>
<dbReference type="InterPro" id="IPR001806">
    <property type="entry name" value="Small_GTPase"/>
</dbReference>
<name>A0AA86U7U9_9EUKA</name>
<evidence type="ECO:0000313" key="4">
    <source>
        <dbReference type="EMBL" id="CAL6021722.1"/>
    </source>
</evidence>
<dbReference type="Gene3D" id="3.40.50.300">
    <property type="entry name" value="P-loop containing nucleotide triphosphate hydrolases"/>
    <property type="match status" value="1"/>
</dbReference>
<keyword evidence="5" id="KW-1185">Reference proteome</keyword>
<protein>
    <submittedName>
        <fullName evidence="3">Rab-like protein</fullName>
    </submittedName>
    <submittedName>
        <fullName evidence="4">Rab-like_protein</fullName>
    </submittedName>
</protein>
<accession>A0AA86U7U9</accession>
<gene>
    <name evidence="4" type="ORF">HINF_LOCUS28306</name>
    <name evidence="3" type="ORF">HINF_LOCUS34125</name>
</gene>
<reference evidence="4 5" key="2">
    <citation type="submission" date="2024-07" db="EMBL/GenBank/DDBJ databases">
        <authorList>
            <person name="Akdeniz Z."/>
        </authorList>
    </citation>
    <scope>NUCLEOTIDE SEQUENCE [LARGE SCALE GENOMIC DNA]</scope>
</reference>
<evidence type="ECO:0000313" key="5">
    <source>
        <dbReference type="Proteomes" id="UP001642409"/>
    </source>
</evidence>
<comment type="caution">
    <text evidence="3">The sequence shown here is derived from an EMBL/GenBank/DDBJ whole genome shotgun (WGS) entry which is preliminary data.</text>
</comment>
<dbReference type="InterPro" id="IPR027417">
    <property type="entry name" value="P-loop_NTPase"/>
</dbReference>
<dbReference type="SUPFAM" id="SSF52540">
    <property type="entry name" value="P-loop containing nucleoside triphosphate hydrolases"/>
    <property type="match status" value="1"/>
</dbReference>
<organism evidence="3">
    <name type="scientific">Hexamita inflata</name>
    <dbReference type="NCBI Taxonomy" id="28002"/>
    <lineage>
        <taxon>Eukaryota</taxon>
        <taxon>Metamonada</taxon>
        <taxon>Diplomonadida</taxon>
        <taxon>Hexamitidae</taxon>
        <taxon>Hexamitinae</taxon>
        <taxon>Hexamita</taxon>
    </lineage>
</organism>